<feature type="transmembrane region" description="Helical" evidence="6">
    <location>
        <begin position="372"/>
        <end position="400"/>
    </location>
</feature>
<evidence type="ECO:0000313" key="8">
    <source>
        <dbReference type="EMBL" id="OAD23807.1"/>
    </source>
</evidence>
<feature type="transmembrane region" description="Helical" evidence="6">
    <location>
        <begin position="341"/>
        <end position="360"/>
    </location>
</feature>
<dbReference type="Gene3D" id="1.20.1640.10">
    <property type="entry name" value="Multidrug efflux transporter AcrB transmembrane domain"/>
    <property type="match status" value="1"/>
</dbReference>
<keyword evidence="9" id="KW-1185">Reference proteome</keyword>
<evidence type="ECO:0000256" key="3">
    <source>
        <dbReference type="ARBA" id="ARBA00022692"/>
    </source>
</evidence>
<feature type="transmembrane region" description="Helical" evidence="6">
    <location>
        <begin position="297"/>
        <end position="321"/>
    </location>
</feature>
<dbReference type="PANTHER" id="PTHR33406">
    <property type="entry name" value="MEMBRANE PROTEIN MJ1562-RELATED"/>
    <property type="match status" value="1"/>
</dbReference>
<dbReference type="AlphaFoldDB" id="A0A176S757"/>
<dbReference type="InterPro" id="IPR001036">
    <property type="entry name" value="Acrflvin-R"/>
</dbReference>
<evidence type="ECO:0000256" key="5">
    <source>
        <dbReference type="ARBA" id="ARBA00023136"/>
    </source>
</evidence>
<dbReference type="PROSITE" id="PS50156">
    <property type="entry name" value="SSD"/>
    <property type="match status" value="1"/>
</dbReference>
<keyword evidence="5 6" id="KW-0472">Membrane</keyword>
<dbReference type="InterPro" id="IPR000731">
    <property type="entry name" value="SSD"/>
</dbReference>
<gene>
    <name evidence="8" type="ORF">THIOM_000345</name>
</gene>
<feature type="transmembrane region" description="Helical" evidence="6">
    <location>
        <begin position="269"/>
        <end position="291"/>
    </location>
</feature>
<dbReference type="Proteomes" id="UP000076962">
    <property type="component" value="Unassembled WGS sequence"/>
</dbReference>
<dbReference type="EMBL" id="LUTY01000152">
    <property type="protein sequence ID" value="OAD23807.1"/>
    <property type="molecule type" value="Genomic_DNA"/>
</dbReference>
<dbReference type="Pfam" id="PF03176">
    <property type="entry name" value="MMPL"/>
    <property type="match status" value="1"/>
</dbReference>
<dbReference type="GO" id="GO:0005886">
    <property type="term" value="C:plasma membrane"/>
    <property type="evidence" value="ECO:0007669"/>
    <property type="project" value="UniProtKB-SubCell"/>
</dbReference>
<name>A0A176S757_9GAMM</name>
<evidence type="ECO:0000259" key="7">
    <source>
        <dbReference type="PROSITE" id="PS50156"/>
    </source>
</evidence>
<dbReference type="InterPro" id="IPR050545">
    <property type="entry name" value="Mycobact_MmpL"/>
</dbReference>
<keyword evidence="3 6" id="KW-0812">Transmembrane</keyword>
<protein>
    <submittedName>
        <fullName evidence="8">Membrane protein containing MMPL domain protein</fullName>
    </submittedName>
</protein>
<evidence type="ECO:0000313" key="9">
    <source>
        <dbReference type="Proteomes" id="UP000076962"/>
    </source>
</evidence>
<evidence type="ECO:0000256" key="2">
    <source>
        <dbReference type="ARBA" id="ARBA00022475"/>
    </source>
</evidence>
<dbReference type="PATRIC" id="fig|1003181.4.peg.478"/>
<comment type="caution">
    <text evidence="8">The sequence shown here is derived from an EMBL/GenBank/DDBJ whole genome shotgun (WGS) entry which is preliminary data.</text>
</comment>
<evidence type="ECO:0000256" key="4">
    <source>
        <dbReference type="ARBA" id="ARBA00022989"/>
    </source>
</evidence>
<accession>A0A176S757</accession>
<dbReference type="SUPFAM" id="SSF82866">
    <property type="entry name" value="Multidrug efflux transporter AcrB transmembrane domain"/>
    <property type="match status" value="1"/>
</dbReference>
<evidence type="ECO:0000256" key="6">
    <source>
        <dbReference type="SAM" id="Phobius"/>
    </source>
</evidence>
<keyword evidence="2" id="KW-1003">Cell membrane</keyword>
<sequence>MQTLLIVPIMLHYLWNNTTPSPHHFNRRFRVVVYGVLHIIKHHSTYILAFFLVLMMAIFGLPMIEANTDYVRFFKESNVLRADYQKIEESKYAQSYVNVVLTFPENSDYASRENFVATLRFEQAIEALPEVRKINTVTHLLREVDKAFNGSEASEMAFREYGANQVSQLLLLAEASGNNDVTELITGERQQVQLVVMTDYMSTKELNHFRQRLKDIQAQTLPVEVKMSITGTNVLWSNMDDRLVHTQLLSLIITSVVILILLPIIFRSLVLGLFGFFVSFLPILFTLGLMAWVGVTINIATCIIGGVVIGIAVDDTIYFLFRMRGEMKQGFSLSYAIKRAIWITGKGMIITSLILMGGFLTMTASDFLPSAYFGLFFAISICIALLADLFLLPVILYWVYGKGLKSL</sequence>
<feature type="transmembrane region" description="Helical" evidence="6">
    <location>
        <begin position="46"/>
        <end position="64"/>
    </location>
</feature>
<dbReference type="PRINTS" id="PR00702">
    <property type="entry name" value="ACRIFLAVINRP"/>
</dbReference>
<keyword evidence="4 6" id="KW-1133">Transmembrane helix</keyword>
<dbReference type="GO" id="GO:0022857">
    <property type="term" value="F:transmembrane transporter activity"/>
    <property type="evidence" value="ECO:0007669"/>
    <property type="project" value="InterPro"/>
</dbReference>
<proteinExistence type="predicted"/>
<organism evidence="8 9">
    <name type="scientific">Candidatus Thiomargarita nelsonii</name>
    <dbReference type="NCBI Taxonomy" id="1003181"/>
    <lineage>
        <taxon>Bacteria</taxon>
        <taxon>Pseudomonadati</taxon>
        <taxon>Pseudomonadota</taxon>
        <taxon>Gammaproteobacteria</taxon>
        <taxon>Thiotrichales</taxon>
        <taxon>Thiotrichaceae</taxon>
        <taxon>Thiomargarita</taxon>
    </lineage>
</organism>
<feature type="domain" description="SSD" evidence="7">
    <location>
        <begin position="271"/>
        <end position="398"/>
    </location>
</feature>
<dbReference type="InterPro" id="IPR004869">
    <property type="entry name" value="MMPL_dom"/>
</dbReference>
<evidence type="ECO:0000256" key="1">
    <source>
        <dbReference type="ARBA" id="ARBA00004651"/>
    </source>
</evidence>
<reference evidence="8 9" key="1">
    <citation type="submission" date="2016-05" db="EMBL/GenBank/DDBJ databases">
        <title>Single-cell genome of chain-forming Candidatus Thiomargarita nelsonii and comparison to other large sulfur-oxidizing bacteria.</title>
        <authorList>
            <person name="Winkel M."/>
            <person name="Salman V."/>
            <person name="Woyke T."/>
            <person name="Schulz-Vogt H."/>
            <person name="Richter M."/>
            <person name="Flood B."/>
            <person name="Bailey J."/>
            <person name="Amann R."/>
            <person name="Mussmann M."/>
        </authorList>
    </citation>
    <scope>NUCLEOTIDE SEQUENCE [LARGE SCALE GENOMIC DNA]</scope>
    <source>
        <strain evidence="8 9">THI036</strain>
    </source>
</reference>
<dbReference type="PANTHER" id="PTHR33406:SF12">
    <property type="entry name" value="BLR2997 PROTEIN"/>
    <property type="match status" value="1"/>
</dbReference>
<comment type="subcellular location">
    <subcellularLocation>
        <location evidence="1">Cell membrane</location>
        <topology evidence="1">Multi-pass membrane protein</topology>
    </subcellularLocation>
</comment>
<feature type="transmembrane region" description="Helical" evidence="6">
    <location>
        <begin position="243"/>
        <end position="262"/>
    </location>
</feature>